<dbReference type="STRING" id="1267768.BV394_03430"/>
<dbReference type="Pfam" id="PF00990">
    <property type="entry name" value="GGDEF"/>
    <property type="match status" value="1"/>
</dbReference>
<dbReference type="Proteomes" id="UP000187266">
    <property type="component" value="Chromosome"/>
</dbReference>
<dbReference type="InterPro" id="IPR052163">
    <property type="entry name" value="DGC-Regulatory_Protein"/>
</dbReference>
<protein>
    <recommendedName>
        <fullName evidence="1">GGDEF domain-containing protein</fullName>
    </recommendedName>
</protein>
<organism evidence="2 3">
    <name type="scientific">Brevirhabdus pacifica</name>
    <dbReference type="NCBI Taxonomy" id="1267768"/>
    <lineage>
        <taxon>Bacteria</taxon>
        <taxon>Pseudomonadati</taxon>
        <taxon>Pseudomonadota</taxon>
        <taxon>Alphaproteobacteria</taxon>
        <taxon>Rhodobacterales</taxon>
        <taxon>Paracoccaceae</taxon>
        <taxon>Brevirhabdus</taxon>
    </lineage>
</organism>
<dbReference type="GO" id="GO:0003824">
    <property type="term" value="F:catalytic activity"/>
    <property type="evidence" value="ECO:0007669"/>
    <property type="project" value="UniProtKB-ARBA"/>
</dbReference>
<dbReference type="PROSITE" id="PS50887">
    <property type="entry name" value="GGDEF"/>
    <property type="match status" value="1"/>
</dbReference>
<dbReference type="FunFam" id="3.30.70.270:FF:000001">
    <property type="entry name" value="Diguanylate cyclase domain protein"/>
    <property type="match status" value="1"/>
</dbReference>
<evidence type="ECO:0000313" key="3">
    <source>
        <dbReference type="Proteomes" id="UP000187266"/>
    </source>
</evidence>
<name>A0A1U7DLN5_9RHOB</name>
<dbReference type="InterPro" id="IPR000160">
    <property type="entry name" value="GGDEF_dom"/>
</dbReference>
<dbReference type="SMART" id="SM00267">
    <property type="entry name" value="GGDEF"/>
    <property type="match status" value="1"/>
</dbReference>
<reference evidence="2 3" key="1">
    <citation type="submission" date="2017-01" db="EMBL/GenBank/DDBJ databases">
        <title>Genomic analysis of Xuhuaishuia manganoxidans DY6-4.</title>
        <authorList>
            <person name="Wang X."/>
        </authorList>
    </citation>
    <scope>NUCLEOTIDE SEQUENCE [LARGE SCALE GENOMIC DNA]</scope>
    <source>
        <strain evidence="2 3">DY6-4</strain>
    </source>
</reference>
<dbReference type="InterPro" id="IPR029787">
    <property type="entry name" value="Nucleotide_cyclase"/>
</dbReference>
<feature type="domain" description="GGDEF" evidence="1">
    <location>
        <begin position="175"/>
        <end position="309"/>
    </location>
</feature>
<sequence length="324" mass="35195">MHLRIGADGLVVSCGPTLRKLLHPTDPLGRAFHQVIDLRRSRRIRSPARLAELAGTRLAAVLCERPGVDLRGTVVPLAGGGLLVDLALGIGAVAAVGELDLTVTDFSATDQTSDILYLVEANRAVTAAWQRLNRRLEGDRRAAETRAVTDPLTGLKNRRALRDALSRVTGEDLSRSVALMQIDLDHFKRVNDSLGHAAGDRVLGRVARVLRAETRASDMAARLGGDEFTLLLRDSPPIEQLRVIARRIIAALERPMEYEGRPIRISASVGIALSLLYPDPDPDRMLADADKALYAAKRAGRGRFHIFDPGVDGEGTKHGREEDG</sequence>
<dbReference type="SUPFAM" id="SSF55073">
    <property type="entry name" value="Nucleotide cyclase"/>
    <property type="match status" value="1"/>
</dbReference>
<dbReference type="EMBL" id="CP019124">
    <property type="protein sequence ID" value="APX90937.1"/>
    <property type="molecule type" value="Genomic_DNA"/>
</dbReference>
<dbReference type="NCBIfam" id="TIGR00254">
    <property type="entry name" value="GGDEF"/>
    <property type="match status" value="1"/>
</dbReference>
<gene>
    <name evidence="2" type="ORF">BV394_03430</name>
</gene>
<evidence type="ECO:0000313" key="2">
    <source>
        <dbReference type="EMBL" id="APX90937.1"/>
    </source>
</evidence>
<dbReference type="PANTHER" id="PTHR46663:SF2">
    <property type="entry name" value="GGDEF DOMAIN-CONTAINING PROTEIN"/>
    <property type="match status" value="1"/>
</dbReference>
<dbReference type="AlphaFoldDB" id="A0A1U7DLN5"/>
<dbReference type="PANTHER" id="PTHR46663">
    <property type="entry name" value="DIGUANYLATE CYCLASE DGCT-RELATED"/>
    <property type="match status" value="1"/>
</dbReference>
<keyword evidence="3" id="KW-1185">Reference proteome</keyword>
<accession>A0A1U7DLN5</accession>
<proteinExistence type="predicted"/>
<dbReference type="CDD" id="cd01949">
    <property type="entry name" value="GGDEF"/>
    <property type="match status" value="1"/>
</dbReference>
<evidence type="ECO:0000259" key="1">
    <source>
        <dbReference type="PROSITE" id="PS50887"/>
    </source>
</evidence>
<dbReference type="Gene3D" id="3.30.70.270">
    <property type="match status" value="1"/>
</dbReference>
<dbReference type="InterPro" id="IPR043128">
    <property type="entry name" value="Rev_trsase/Diguanyl_cyclase"/>
</dbReference>